<organism evidence="1 2">
    <name type="scientific">Brevibacillus laterosporus LMG 15441</name>
    <dbReference type="NCBI Taxonomy" id="1042163"/>
    <lineage>
        <taxon>Bacteria</taxon>
        <taxon>Bacillati</taxon>
        <taxon>Bacillota</taxon>
        <taxon>Bacilli</taxon>
        <taxon>Bacillales</taxon>
        <taxon>Paenibacillaceae</taxon>
        <taxon>Brevibacillus</taxon>
    </lineage>
</organism>
<dbReference type="STRING" id="1042163.BRLA_c017020"/>
<dbReference type="KEGG" id="blr:BRLA_c017020"/>
<evidence type="ECO:0000313" key="1">
    <source>
        <dbReference type="EMBL" id="AIG26026.1"/>
    </source>
</evidence>
<evidence type="ECO:0000313" key="2">
    <source>
        <dbReference type="Proteomes" id="UP000005850"/>
    </source>
</evidence>
<dbReference type="EMBL" id="CP007806">
    <property type="protein sequence ID" value="AIG26026.1"/>
    <property type="molecule type" value="Genomic_DNA"/>
</dbReference>
<proteinExistence type="predicted"/>
<dbReference type="HOGENOM" id="CLU_3077485_0_0_9"/>
<keyword evidence="2" id="KW-1185">Reference proteome</keyword>
<name>A0A075R3G3_BRELA</name>
<reference evidence="1 2" key="1">
    <citation type="journal article" date="2011" name="J. Bacteriol.">
        <title>Genome sequence of Brevibacillus laterosporus LMG 15441, a pathogen of invertebrates.</title>
        <authorList>
            <person name="Djukic M."/>
            <person name="Poehlein A."/>
            <person name="Thurmer A."/>
            <person name="Daniel R."/>
        </authorList>
    </citation>
    <scope>NUCLEOTIDE SEQUENCE [LARGE SCALE GENOMIC DNA]</scope>
    <source>
        <strain evidence="1 2">LMG 15441</strain>
    </source>
</reference>
<protein>
    <submittedName>
        <fullName evidence="1">Uncharacterized protein</fullName>
    </submittedName>
</protein>
<gene>
    <name evidence="1" type="ORF">BRLA_c017020</name>
</gene>
<dbReference type="Proteomes" id="UP000005850">
    <property type="component" value="Chromosome"/>
</dbReference>
<dbReference type="AlphaFoldDB" id="A0A075R3G3"/>
<sequence length="52" mass="6589">MEDGWWWLYQLNEINKQREINAFHTPRSPLSKRKRLIIYEKSKTGIRYPFYW</sequence>
<accession>A0A075R3G3</accession>